<evidence type="ECO:0000313" key="2">
    <source>
        <dbReference type="Proteomes" id="UP001055811"/>
    </source>
</evidence>
<dbReference type="EMBL" id="CM042010">
    <property type="protein sequence ID" value="KAI3781079.1"/>
    <property type="molecule type" value="Genomic_DNA"/>
</dbReference>
<organism evidence="1 2">
    <name type="scientific">Cichorium intybus</name>
    <name type="common">Chicory</name>
    <dbReference type="NCBI Taxonomy" id="13427"/>
    <lineage>
        <taxon>Eukaryota</taxon>
        <taxon>Viridiplantae</taxon>
        <taxon>Streptophyta</taxon>
        <taxon>Embryophyta</taxon>
        <taxon>Tracheophyta</taxon>
        <taxon>Spermatophyta</taxon>
        <taxon>Magnoliopsida</taxon>
        <taxon>eudicotyledons</taxon>
        <taxon>Gunneridae</taxon>
        <taxon>Pentapetalae</taxon>
        <taxon>asterids</taxon>
        <taxon>campanulids</taxon>
        <taxon>Asterales</taxon>
        <taxon>Asteraceae</taxon>
        <taxon>Cichorioideae</taxon>
        <taxon>Cichorieae</taxon>
        <taxon>Cichoriinae</taxon>
        <taxon>Cichorium</taxon>
    </lineage>
</organism>
<reference evidence="2" key="1">
    <citation type="journal article" date="2022" name="Mol. Ecol. Resour.">
        <title>The genomes of chicory, endive, great burdock and yacon provide insights into Asteraceae palaeo-polyploidization history and plant inulin production.</title>
        <authorList>
            <person name="Fan W."/>
            <person name="Wang S."/>
            <person name="Wang H."/>
            <person name="Wang A."/>
            <person name="Jiang F."/>
            <person name="Liu H."/>
            <person name="Zhao H."/>
            <person name="Xu D."/>
            <person name="Zhang Y."/>
        </authorList>
    </citation>
    <scope>NUCLEOTIDE SEQUENCE [LARGE SCALE GENOMIC DNA]</scope>
    <source>
        <strain evidence="2">cv. Punajuju</strain>
    </source>
</reference>
<gene>
    <name evidence="1" type="ORF">L2E82_11078</name>
</gene>
<sequence>MVYQCHSNTKQFLDLVTTRPPTLTLSTLALRRRVFMVHQACPHDHRHPPLPEFKNRSLWSSPRWPDHPDRLVPHACQNHKTQLKKALERIVCMEHNGRRAVESDEKNEMQFERHDGS</sequence>
<evidence type="ECO:0000313" key="1">
    <source>
        <dbReference type="EMBL" id="KAI3781079.1"/>
    </source>
</evidence>
<name>A0ACB9GC38_CICIN</name>
<keyword evidence="2" id="KW-1185">Reference proteome</keyword>
<proteinExistence type="predicted"/>
<protein>
    <submittedName>
        <fullName evidence="1">Uncharacterized protein</fullName>
    </submittedName>
</protein>
<comment type="caution">
    <text evidence="1">The sequence shown here is derived from an EMBL/GenBank/DDBJ whole genome shotgun (WGS) entry which is preliminary data.</text>
</comment>
<dbReference type="Proteomes" id="UP001055811">
    <property type="component" value="Linkage Group LG02"/>
</dbReference>
<accession>A0ACB9GC38</accession>
<reference evidence="1 2" key="2">
    <citation type="journal article" date="2022" name="Mol. Ecol. Resour.">
        <title>The genomes of chicory, endive, great burdock and yacon provide insights into Asteraceae paleo-polyploidization history and plant inulin production.</title>
        <authorList>
            <person name="Fan W."/>
            <person name="Wang S."/>
            <person name="Wang H."/>
            <person name="Wang A."/>
            <person name="Jiang F."/>
            <person name="Liu H."/>
            <person name="Zhao H."/>
            <person name="Xu D."/>
            <person name="Zhang Y."/>
        </authorList>
    </citation>
    <scope>NUCLEOTIDE SEQUENCE [LARGE SCALE GENOMIC DNA]</scope>
    <source>
        <strain evidence="2">cv. Punajuju</strain>
        <tissue evidence="1">Leaves</tissue>
    </source>
</reference>